<dbReference type="PANTHER" id="PTHR33286">
    <property type="entry name" value="BIFUNCTIONAL INHIBITOR/LIPID-TRANSFER PROTEIN/SEED STORAGE 2S ALBUMIN SUPERFAMILY PROTEIN"/>
    <property type="match status" value="1"/>
</dbReference>
<evidence type="ECO:0000313" key="3">
    <source>
        <dbReference type="EMBL" id="PIA48263.1"/>
    </source>
</evidence>
<dbReference type="Gene3D" id="1.10.110.10">
    <property type="entry name" value="Plant lipid-transfer and hydrophobic proteins"/>
    <property type="match status" value="1"/>
</dbReference>
<evidence type="ECO:0000256" key="1">
    <source>
        <dbReference type="SAM" id="SignalP"/>
    </source>
</evidence>
<dbReference type="EMBL" id="KZ305031">
    <property type="protein sequence ID" value="PIA48263.1"/>
    <property type="molecule type" value="Genomic_DNA"/>
</dbReference>
<evidence type="ECO:0000259" key="2">
    <source>
        <dbReference type="Pfam" id="PF14368"/>
    </source>
</evidence>
<feature type="chain" id="PRO_5013747476" description="Bifunctional inhibitor/plant lipid transfer protein/seed storage helical domain-containing protein" evidence="1">
    <location>
        <begin position="30"/>
        <end position="106"/>
    </location>
</feature>
<reference evidence="3 4" key="1">
    <citation type="submission" date="2017-09" db="EMBL/GenBank/DDBJ databases">
        <title>WGS assembly of Aquilegia coerulea Goldsmith.</title>
        <authorList>
            <person name="Hodges S."/>
            <person name="Kramer E."/>
            <person name="Nordborg M."/>
            <person name="Tomkins J."/>
            <person name="Borevitz J."/>
            <person name="Derieg N."/>
            <person name="Yan J."/>
            <person name="Mihaltcheva S."/>
            <person name="Hayes R.D."/>
            <person name="Rokhsar D."/>
        </authorList>
    </citation>
    <scope>NUCLEOTIDE SEQUENCE [LARGE SCALE GENOMIC DNA]</scope>
    <source>
        <strain evidence="4">cv. Goldsmith</strain>
    </source>
</reference>
<dbReference type="InterPro" id="IPR036312">
    <property type="entry name" value="Bifun_inhib/LTP/seed_sf"/>
</dbReference>
<keyword evidence="1" id="KW-0732">Signal</keyword>
<dbReference type="InterPro" id="IPR016140">
    <property type="entry name" value="Bifunc_inhib/LTP/seed_store"/>
</dbReference>
<evidence type="ECO:0000313" key="4">
    <source>
        <dbReference type="Proteomes" id="UP000230069"/>
    </source>
</evidence>
<dbReference type="AlphaFoldDB" id="A0A2G5DXL1"/>
<dbReference type="OrthoDB" id="653734at2759"/>
<protein>
    <recommendedName>
        <fullName evidence="2">Bifunctional inhibitor/plant lipid transfer protein/seed storage helical domain-containing protein</fullName>
    </recommendedName>
</protein>
<feature type="domain" description="Bifunctional inhibitor/plant lipid transfer protein/seed storage helical" evidence="2">
    <location>
        <begin position="30"/>
        <end position="103"/>
    </location>
</feature>
<accession>A0A2G5DXL1</accession>
<dbReference type="Proteomes" id="UP000230069">
    <property type="component" value="Unassembled WGS sequence"/>
</dbReference>
<feature type="signal peptide" evidence="1">
    <location>
        <begin position="1"/>
        <end position="29"/>
    </location>
</feature>
<dbReference type="InParanoid" id="A0A2G5DXL1"/>
<dbReference type="Pfam" id="PF14368">
    <property type="entry name" value="LTP_2"/>
    <property type="match status" value="1"/>
</dbReference>
<sequence length="106" mass="11654">MAMSKICYIFFAFLMFIGSPIFTNQAVLATDNNDCLSDITRIKEHCFSYIQIIGPDVLPSSECCDIIRGVDVACICKSATDEIKQTISMSRFGLVARLCGNPGKCL</sequence>
<organism evidence="3 4">
    <name type="scientific">Aquilegia coerulea</name>
    <name type="common">Rocky mountain columbine</name>
    <dbReference type="NCBI Taxonomy" id="218851"/>
    <lineage>
        <taxon>Eukaryota</taxon>
        <taxon>Viridiplantae</taxon>
        <taxon>Streptophyta</taxon>
        <taxon>Embryophyta</taxon>
        <taxon>Tracheophyta</taxon>
        <taxon>Spermatophyta</taxon>
        <taxon>Magnoliopsida</taxon>
        <taxon>Ranunculales</taxon>
        <taxon>Ranunculaceae</taxon>
        <taxon>Thalictroideae</taxon>
        <taxon>Aquilegia</taxon>
    </lineage>
</organism>
<proteinExistence type="predicted"/>
<gene>
    <name evidence="3" type="ORF">AQUCO_01400683v1</name>
</gene>
<dbReference type="SUPFAM" id="SSF47699">
    <property type="entry name" value="Bifunctional inhibitor/lipid-transfer protein/seed storage 2S albumin"/>
    <property type="match status" value="1"/>
</dbReference>
<dbReference type="PANTHER" id="PTHR33286:SF1">
    <property type="entry name" value="OS01G0800600 PROTEIN"/>
    <property type="match status" value="1"/>
</dbReference>
<keyword evidence="4" id="KW-1185">Reference proteome</keyword>
<name>A0A2G5DXL1_AQUCA</name>